<evidence type="ECO:0000313" key="2">
    <source>
        <dbReference type="Proteomes" id="UP001271249"/>
    </source>
</evidence>
<name>A0ABU4YZV4_9HYPH</name>
<organism evidence="1 2">
    <name type="scientific">Mesorhizobium captivum</name>
    <dbReference type="NCBI Taxonomy" id="3072319"/>
    <lineage>
        <taxon>Bacteria</taxon>
        <taxon>Pseudomonadati</taxon>
        <taxon>Pseudomonadota</taxon>
        <taxon>Alphaproteobacteria</taxon>
        <taxon>Hyphomicrobiales</taxon>
        <taxon>Phyllobacteriaceae</taxon>
        <taxon>Mesorhizobium</taxon>
    </lineage>
</organism>
<sequence>MVRELEITVVSAGGAALMTVDDFEKIPVQARLVRPEPLHQLAYV</sequence>
<keyword evidence="2" id="KW-1185">Reference proteome</keyword>
<comment type="caution">
    <text evidence="1">The sequence shown here is derived from an EMBL/GenBank/DDBJ whole genome shotgun (WGS) entry which is preliminary data.</text>
</comment>
<dbReference type="EMBL" id="JAVIJC010000011">
    <property type="protein sequence ID" value="MDX8492508.1"/>
    <property type="molecule type" value="Genomic_DNA"/>
</dbReference>
<proteinExistence type="predicted"/>
<dbReference type="RefSeq" id="WP_320226489.1">
    <property type="nucleotide sequence ID" value="NZ_JAVIJC010000011.1"/>
</dbReference>
<gene>
    <name evidence="1" type="ORF">RFN29_13055</name>
</gene>
<reference evidence="1 2" key="1">
    <citation type="submission" date="2023-08" db="EMBL/GenBank/DDBJ databases">
        <title>Implementing the SeqCode for naming new Mesorhizobium species isolated from Vachellia karroo root nodules.</title>
        <authorList>
            <person name="Van Lill M."/>
        </authorList>
    </citation>
    <scope>NUCLEOTIDE SEQUENCE [LARGE SCALE GENOMIC DNA]</scope>
    <source>
        <strain evidence="1 2">VK22B</strain>
    </source>
</reference>
<protein>
    <submittedName>
        <fullName evidence="1">Uncharacterized protein</fullName>
    </submittedName>
</protein>
<dbReference type="Proteomes" id="UP001271249">
    <property type="component" value="Unassembled WGS sequence"/>
</dbReference>
<evidence type="ECO:0000313" key="1">
    <source>
        <dbReference type="EMBL" id="MDX8492508.1"/>
    </source>
</evidence>
<accession>A0ABU4YZV4</accession>